<feature type="chain" id="PRO_5046474471" evidence="2">
    <location>
        <begin position="35"/>
        <end position="1886"/>
    </location>
</feature>
<dbReference type="Proteomes" id="UP001442494">
    <property type="component" value="Unassembled WGS sequence"/>
</dbReference>
<keyword evidence="5" id="KW-1185">Reference proteome</keyword>
<dbReference type="PANTHER" id="PTHR34819:SF3">
    <property type="entry name" value="CELL SURFACE PROTEIN"/>
    <property type="match status" value="1"/>
</dbReference>
<organism evidence="4 5">
    <name type="scientific">Funiculus sociatus GB2-A5</name>
    <dbReference type="NCBI Taxonomy" id="2933946"/>
    <lineage>
        <taxon>Bacteria</taxon>
        <taxon>Bacillati</taxon>
        <taxon>Cyanobacteriota</taxon>
        <taxon>Cyanophyceae</taxon>
        <taxon>Coleofasciculales</taxon>
        <taxon>Coleofasciculaceae</taxon>
        <taxon>Funiculus</taxon>
    </lineage>
</organism>
<dbReference type="Gene3D" id="2.60.40.740">
    <property type="match status" value="5"/>
</dbReference>
<feature type="compositionally biased region" description="Polar residues" evidence="1">
    <location>
        <begin position="1490"/>
        <end position="1499"/>
    </location>
</feature>
<name>A0ABV0JL60_9CYAN</name>
<feature type="domain" description="DUF11" evidence="3">
    <location>
        <begin position="1211"/>
        <end position="1315"/>
    </location>
</feature>
<feature type="compositionally biased region" description="Polar residues" evidence="1">
    <location>
        <begin position="811"/>
        <end position="825"/>
    </location>
</feature>
<feature type="signal peptide" evidence="2">
    <location>
        <begin position="1"/>
        <end position="34"/>
    </location>
</feature>
<feature type="compositionally biased region" description="Polar residues" evidence="1">
    <location>
        <begin position="1746"/>
        <end position="1757"/>
    </location>
</feature>
<feature type="domain" description="DUF11" evidence="3">
    <location>
        <begin position="537"/>
        <end position="655"/>
    </location>
</feature>
<dbReference type="Pfam" id="PF01345">
    <property type="entry name" value="DUF11"/>
    <property type="match status" value="5"/>
</dbReference>
<evidence type="ECO:0000256" key="2">
    <source>
        <dbReference type="SAM" id="SignalP"/>
    </source>
</evidence>
<feature type="compositionally biased region" description="Low complexity" evidence="1">
    <location>
        <begin position="1500"/>
        <end position="1509"/>
    </location>
</feature>
<dbReference type="EMBL" id="JAMPKK010000004">
    <property type="protein sequence ID" value="MEP0863436.1"/>
    <property type="molecule type" value="Genomic_DNA"/>
</dbReference>
<evidence type="ECO:0000256" key="1">
    <source>
        <dbReference type="SAM" id="MobiDB-lite"/>
    </source>
</evidence>
<feature type="domain" description="DUF11" evidence="3">
    <location>
        <begin position="857"/>
        <end position="963"/>
    </location>
</feature>
<feature type="region of interest" description="Disordered" evidence="1">
    <location>
        <begin position="948"/>
        <end position="1013"/>
    </location>
</feature>
<protein>
    <submittedName>
        <fullName evidence="4">Isopeptide-forming domain-containing fimbrial protein</fullName>
    </submittedName>
</protein>
<accession>A0ABV0JL60</accession>
<dbReference type="InterPro" id="IPR018247">
    <property type="entry name" value="EF_Hand_1_Ca_BS"/>
</dbReference>
<evidence type="ECO:0000313" key="4">
    <source>
        <dbReference type="EMBL" id="MEP0863436.1"/>
    </source>
</evidence>
<dbReference type="Gene3D" id="2.60.40.4070">
    <property type="match status" value="1"/>
</dbReference>
<dbReference type="RefSeq" id="WP_190421953.1">
    <property type="nucleotide sequence ID" value="NZ_JAMPKK010000004.1"/>
</dbReference>
<sequence>MAANKTLNHCRSWLGCSLSLSVCAYTLWVQPAHAEGTKQIVAGGGARPLTEWRPQAFISGVPRRTLLQVYANAGEVINLGSSAVGVGAGNAVVFAPGVTVTPTTTPLLDCQASQPTTGRITSRAQELAGPLPAAGGYTPCVFTVTTPGIYQVAFYGPAGGNPAPDVQGTPTARIADNPGNFNANQASGVAIWDITVRANAASTLDINGRVFSNYLALLTGGNGATRKVNSNLFVQTRDGYQYNVNTNNLDPNGFIFFSNNRGFTSGGQALYRSINIGGPPTFPLPPGVTFQQPDDPDTPQDFTNKLFFNSPNPAAISGLSSVLGYATSPQLPAAGTDFTFTGAENNTPNQAGTSPLGGNFRFNNPNSSAGSYTITIDVNNDGDYLDQIDRVIVGTAVPGSNTAFWDGRDGLGNPVPAATFTYNAQLSINAGEAHFPLLDAEGSGGLIITRTQPGSSPNPSTVYYDDTDGNNNPLGTTGGRPNPIKLLVGGNSATGNVHQFGNNSGTGFGDQKGIDTWTYFPSVATGLMGGINIKAADLQITKTDNQTTVAAGAPITYTIEVFNDGPSDVTGVGVQDTVPAQITGVSWTCEIATGTGACGAANGTGNAIDTTVNLNSKARARYTVTGTVSPTATGTLSNTATVVRPKDVTDPVNQDGQGGNTNINETATDTTTIAAAAAVAGTKSVALAADLDGTGSLTPGDRVRYTITYTNTGSGAATNFQIVDPLPAGLTIFGTPTVTPTGVGTNAAVNPAYNGAGTNTLLDIGAVLATNGTITVTVEATVGSGVTGNIFNQATATSDAPGFPPSGVPTDASTPPGNIDQTPYPNNGATDPTGITVGAVPVPLANKSVRFVTDNDGTQTLTIGDDLQYTITVRNTTSSPINNLVISDAIPVQLRVLRNTINVSGGFTVASSLPNDDFDGTGNPVALTNPGTLAAGATVTLTFNARLKPGSASPITNQGRVNYAGDGGNPVLTDASDSNNPTAPGTNNDPGDPGVGTGNNVSQPNSSPSDPTIINFVSPFEPNGTKSVRIFTDADNNGVLTTNDVVEYTVIYTNSDPSNVITDFLATDSLPSGLAFVPGSYSFTFSGTGTTVTGNPNYNGTTDTNLTNADPTGALGSGGGQVVIKFRATVTAAANTTIANQASATSVGGLSPSITDAVAGSRDLPQGLDDGTNQGNQGNTGDDDPTLLTVVATPVVSGTKAVAIATDADGTGSVTTGDRVRYTITYTNTGAGAANSFQINDVLPAGLTLAATPTVTPSGSGTVAAVNPSYNGTNAPTLLAAGAVLAPNGTITVTVDATVNSGVTGNLFNQAIASSPAPGFPPAGVPTDAVTPPGSINQSPYGDTGPSDRTGLTIGLLSVPTLNKSVRFVSDNDNTTSLTIGDDIQYTIIVRNPTSSPINNLVISDVIPVQLLVLRNTITVEGLALAASLPASDFNGTGNPVTLTQLGTLPPGATVTLRFNARLRLGAANPITNQARANYAGDNGTPLLSDASNSTNPTAPGSGDNPGNPGNIGSGGNVNQPNQGSADPTIINFVNPVSPSGSKSVRLFADTDGSGTITTGDVIQYTITYINTNPTDAVSNFLAIDRINPSQLRFVPGSYSFTTTGTTVTGNPSYNGTTDTNLTNPTTRGQLNAGGGRIAIAFRATITAGADVQISNQASATSTGGTVNNSLTDAVAGANDVPQLLDDGVNLGNLADPGDDEPTVLVVASPPSPRLRLIKRITNATRGGVPLGGINFGQFVDDPADSNDNAPGFSQVSPIGVSKLGEETPLTSGDEVDYTIYFLSDGTGSVNNVRFCDLIPPGTTFIPNSFGVGAGISLNRAGTTGSVTNSTDTDAGTFFSPLAPLPPGNACPSQNNPDGAVILNLGNVSNTSGNNFGFIRFRVKIN</sequence>
<dbReference type="InterPro" id="IPR026466">
    <property type="entry name" value="Fim_isopep_form_D2_dom"/>
</dbReference>
<gene>
    <name evidence="4" type="ORF">NDI37_03015</name>
</gene>
<feature type="compositionally biased region" description="Polar residues" evidence="1">
    <location>
        <begin position="975"/>
        <end position="989"/>
    </location>
</feature>
<feature type="region of interest" description="Disordered" evidence="1">
    <location>
        <begin position="1476"/>
        <end position="1531"/>
    </location>
</feature>
<feature type="region of interest" description="Disordered" evidence="1">
    <location>
        <begin position="646"/>
        <end position="665"/>
    </location>
</feature>
<feature type="compositionally biased region" description="Low complexity" evidence="1">
    <location>
        <begin position="1166"/>
        <end position="1186"/>
    </location>
</feature>
<feature type="domain" description="DUF11" evidence="3">
    <location>
        <begin position="696"/>
        <end position="799"/>
    </location>
</feature>
<feature type="region of interest" description="Disordered" evidence="1">
    <location>
        <begin position="797"/>
        <end position="825"/>
    </location>
</feature>
<dbReference type="PANTHER" id="PTHR34819">
    <property type="entry name" value="LARGE CYSTEINE-RICH PERIPLASMIC PROTEIN OMCB"/>
    <property type="match status" value="1"/>
</dbReference>
<feature type="region of interest" description="Disordered" evidence="1">
    <location>
        <begin position="1745"/>
        <end position="1769"/>
    </location>
</feature>
<comment type="caution">
    <text evidence="4">The sequence shown here is derived from an EMBL/GenBank/DDBJ whole genome shotgun (WGS) entry which is preliminary data.</text>
</comment>
<feature type="region of interest" description="Disordered" evidence="1">
    <location>
        <begin position="1156"/>
        <end position="1186"/>
    </location>
</feature>
<keyword evidence="2" id="KW-0732">Signal</keyword>
<evidence type="ECO:0000259" key="3">
    <source>
        <dbReference type="Pfam" id="PF01345"/>
    </source>
</evidence>
<reference evidence="4 5" key="1">
    <citation type="submission" date="2022-04" db="EMBL/GenBank/DDBJ databases">
        <title>Positive selection, recombination, and allopatry shape intraspecific diversity of widespread and dominant cyanobacteria.</title>
        <authorList>
            <person name="Wei J."/>
            <person name="Shu W."/>
            <person name="Hu C."/>
        </authorList>
    </citation>
    <scope>NUCLEOTIDE SEQUENCE [LARGE SCALE GENOMIC DNA]</scope>
    <source>
        <strain evidence="4 5">GB2-A5</strain>
    </source>
</reference>
<feature type="compositionally biased region" description="Polar residues" evidence="1">
    <location>
        <begin position="651"/>
        <end position="665"/>
    </location>
</feature>
<dbReference type="PROSITE" id="PS00018">
    <property type="entry name" value="EF_HAND_1"/>
    <property type="match status" value="2"/>
</dbReference>
<feature type="domain" description="DUF11" evidence="3">
    <location>
        <begin position="1374"/>
        <end position="1479"/>
    </location>
</feature>
<dbReference type="NCBIfam" id="TIGR01451">
    <property type="entry name" value="B_ant_repeat"/>
    <property type="match status" value="7"/>
</dbReference>
<dbReference type="InterPro" id="IPR047589">
    <property type="entry name" value="DUF11_rpt"/>
</dbReference>
<dbReference type="NCBIfam" id="TIGR04226">
    <property type="entry name" value="RrgB_K2N_iso_D2"/>
    <property type="match status" value="4"/>
</dbReference>
<evidence type="ECO:0000313" key="5">
    <source>
        <dbReference type="Proteomes" id="UP001442494"/>
    </source>
</evidence>
<dbReference type="InterPro" id="IPR051172">
    <property type="entry name" value="Chlamydia_OmcB"/>
</dbReference>
<dbReference type="InterPro" id="IPR001434">
    <property type="entry name" value="OmcB-like_DUF11"/>
</dbReference>
<feature type="compositionally biased region" description="Polar residues" evidence="1">
    <location>
        <begin position="998"/>
        <end position="1012"/>
    </location>
</feature>
<proteinExistence type="predicted"/>